<comment type="caution">
    <text evidence="2">The sequence shown here is derived from an EMBL/GenBank/DDBJ whole genome shotgun (WGS) entry which is preliminary data.</text>
</comment>
<proteinExistence type="predicted"/>
<evidence type="ECO:0000256" key="1">
    <source>
        <dbReference type="SAM" id="MobiDB-lite"/>
    </source>
</evidence>
<dbReference type="EMBL" id="CAJPIN010004806">
    <property type="protein sequence ID" value="CAG2057065.1"/>
    <property type="molecule type" value="Genomic_DNA"/>
</dbReference>
<dbReference type="InterPro" id="IPR050561">
    <property type="entry name" value="PTP"/>
</dbReference>
<accession>A0ABN7NRS4</accession>
<dbReference type="Proteomes" id="UP001153148">
    <property type="component" value="Unassembled WGS sequence"/>
</dbReference>
<feature type="compositionally biased region" description="Basic and acidic residues" evidence="1">
    <location>
        <begin position="139"/>
        <end position="164"/>
    </location>
</feature>
<protein>
    <recommendedName>
        <fullName evidence="4">HTH CENPB-type domain-containing protein</fullName>
    </recommendedName>
</protein>
<evidence type="ECO:0008006" key="4">
    <source>
        <dbReference type="Google" id="ProtNLM"/>
    </source>
</evidence>
<sequence>MGFGMTPKEVRKIAFDFCEENGISNNFDSDNKIAGDDDWFSGFRKRHPNITLRKPTGLSSARANFMKREVVRYYFKRLKSALKSTGADIDVSHVYICDEPVTSELTPYEYLVQSEDTTGHKDMDDQEDPDDPNFSQNPSEHEDTDTHDIYDDIGDTRVTDDAREDTGGTMELSPMASIEHSHELVSIPVASSIKENCKGKTNDNKSLKMFQDLITLPSKNVKFPNEHQLLIWLDPHRMSIVVMVVYRSLSSKTVKEVIAMGGGGGNYDARGVGEGVISDDGCIIQNQGIQTVINLQESGEHASCGKPLEKSGFTYDPDIFMESSIYYYNFKWKDYGFANTNFILDIVKVISFALTQGKIAIHCHAVNQYAVSNIDDLWQANLNNIQSLSKYNFGVVYTHHHRHV</sequence>
<name>A0ABN7NRS4_TIMPD</name>
<evidence type="ECO:0000313" key="2">
    <source>
        <dbReference type="EMBL" id="CAG2057065.1"/>
    </source>
</evidence>
<reference evidence="2" key="1">
    <citation type="submission" date="2021-03" db="EMBL/GenBank/DDBJ databases">
        <authorList>
            <person name="Tran Van P."/>
        </authorList>
    </citation>
    <scope>NUCLEOTIDE SEQUENCE</scope>
</reference>
<dbReference type="SUPFAM" id="SSF52799">
    <property type="entry name" value="(Phosphotyrosine protein) phosphatases II"/>
    <property type="match status" value="1"/>
</dbReference>
<dbReference type="PANTHER" id="PTHR23339">
    <property type="entry name" value="TYROSINE SPECIFIC PROTEIN PHOSPHATASE AND DUAL SPECIFICITY PROTEIN PHOSPHATASE"/>
    <property type="match status" value="1"/>
</dbReference>
<gene>
    <name evidence="2" type="ORF">TPAB3V08_LOCUS4047</name>
</gene>
<keyword evidence="3" id="KW-1185">Reference proteome</keyword>
<feature type="region of interest" description="Disordered" evidence="1">
    <location>
        <begin position="118"/>
        <end position="164"/>
    </location>
</feature>
<evidence type="ECO:0000313" key="3">
    <source>
        <dbReference type="Proteomes" id="UP001153148"/>
    </source>
</evidence>
<organism evidence="2 3">
    <name type="scientific">Timema podura</name>
    <name type="common">Walking stick</name>
    <dbReference type="NCBI Taxonomy" id="61482"/>
    <lineage>
        <taxon>Eukaryota</taxon>
        <taxon>Metazoa</taxon>
        <taxon>Ecdysozoa</taxon>
        <taxon>Arthropoda</taxon>
        <taxon>Hexapoda</taxon>
        <taxon>Insecta</taxon>
        <taxon>Pterygota</taxon>
        <taxon>Neoptera</taxon>
        <taxon>Polyneoptera</taxon>
        <taxon>Phasmatodea</taxon>
        <taxon>Timematodea</taxon>
        <taxon>Timematoidea</taxon>
        <taxon>Timematidae</taxon>
        <taxon>Timema</taxon>
    </lineage>
</organism>
<dbReference type="Gene3D" id="3.90.190.10">
    <property type="entry name" value="Protein tyrosine phosphatase superfamily"/>
    <property type="match status" value="1"/>
</dbReference>
<dbReference type="InterPro" id="IPR029021">
    <property type="entry name" value="Prot-tyrosine_phosphatase-like"/>
</dbReference>